<evidence type="ECO:0000313" key="3">
    <source>
        <dbReference type="EMBL" id="KAG0013867.1"/>
    </source>
</evidence>
<feature type="compositionally biased region" description="Basic and acidic residues" evidence="2">
    <location>
        <begin position="249"/>
        <end position="260"/>
    </location>
</feature>
<feature type="region of interest" description="Disordered" evidence="2">
    <location>
        <begin position="1077"/>
        <end position="1128"/>
    </location>
</feature>
<feature type="region of interest" description="Disordered" evidence="2">
    <location>
        <begin position="41"/>
        <end position="70"/>
    </location>
</feature>
<accession>A0A9P6SZH1</accession>
<protein>
    <submittedName>
        <fullName evidence="3">Uncharacterized protein</fullName>
    </submittedName>
</protein>
<name>A0A9P6SZH1_9FUNG</name>
<dbReference type="EMBL" id="JAAAID010000792">
    <property type="protein sequence ID" value="KAG0013867.1"/>
    <property type="molecule type" value="Genomic_DNA"/>
</dbReference>
<feature type="compositionally biased region" description="Basic and acidic residues" evidence="2">
    <location>
        <begin position="371"/>
        <end position="380"/>
    </location>
</feature>
<feature type="region of interest" description="Disordered" evidence="2">
    <location>
        <begin position="87"/>
        <end position="126"/>
    </location>
</feature>
<feature type="compositionally biased region" description="Polar residues" evidence="2">
    <location>
        <begin position="1095"/>
        <end position="1111"/>
    </location>
</feature>
<reference evidence="3" key="1">
    <citation type="journal article" date="2020" name="Fungal Divers.">
        <title>Resolving the Mortierellaceae phylogeny through synthesis of multi-gene phylogenetics and phylogenomics.</title>
        <authorList>
            <person name="Vandepol N."/>
            <person name="Liber J."/>
            <person name="Desiro A."/>
            <person name="Na H."/>
            <person name="Kennedy M."/>
            <person name="Barry K."/>
            <person name="Grigoriev I.V."/>
            <person name="Miller A.N."/>
            <person name="O'Donnell K."/>
            <person name="Stajich J.E."/>
            <person name="Bonito G."/>
        </authorList>
    </citation>
    <scope>NUCLEOTIDE SEQUENCE</scope>
    <source>
        <strain evidence="3">NRRL 2769</strain>
    </source>
</reference>
<feature type="compositionally biased region" description="Basic and acidic residues" evidence="2">
    <location>
        <begin position="567"/>
        <end position="578"/>
    </location>
</feature>
<gene>
    <name evidence="3" type="ORF">BGZ80_010795</name>
</gene>
<evidence type="ECO:0000256" key="1">
    <source>
        <dbReference type="SAM" id="Coils"/>
    </source>
</evidence>
<dbReference type="PANTHER" id="PTHR18956">
    <property type="entry name" value="HYALURONAN MEDIATED MOTILITY RECEPTOR"/>
    <property type="match status" value="1"/>
</dbReference>
<feature type="compositionally biased region" description="Low complexity" evidence="2">
    <location>
        <begin position="1085"/>
        <end position="1094"/>
    </location>
</feature>
<feature type="compositionally biased region" description="Polar residues" evidence="2">
    <location>
        <begin position="579"/>
        <end position="588"/>
    </location>
</feature>
<dbReference type="GO" id="GO:0005540">
    <property type="term" value="F:hyaluronic acid binding"/>
    <property type="evidence" value="ECO:0007669"/>
    <property type="project" value="InterPro"/>
</dbReference>
<keyword evidence="4" id="KW-1185">Reference proteome</keyword>
<feature type="region of interest" description="Disordered" evidence="2">
    <location>
        <begin position="357"/>
        <end position="393"/>
    </location>
</feature>
<dbReference type="Proteomes" id="UP000703661">
    <property type="component" value="Unassembled WGS sequence"/>
</dbReference>
<feature type="region of interest" description="Disordered" evidence="2">
    <location>
        <begin position="224"/>
        <end position="267"/>
    </location>
</feature>
<dbReference type="InterPro" id="IPR026203">
    <property type="entry name" value="IHABP"/>
</dbReference>
<comment type="caution">
    <text evidence="3">The sequence shown here is derived from an EMBL/GenBank/DDBJ whole genome shotgun (WGS) entry which is preliminary data.</text>
</comment>
<evidence type="ECO:0000313" key="4">
    <source>
        <dbReference type="Proteomes" id="UP000703661"/>
    </source>
</evidence>
<evidence type="ECO:0000256" key="2">
    <source>
        <dbReference type="SAM" id="MobiDB-lite"/>
    </source>
</evidence>
<proteinExistence type="predicted"/>
<keyword evidence="1" id="KW-0175">Coiled coil</keyword>
<dbReference type="PANTHER" id="PTHR18956:SF6">
    <property type="entry name" value="HYALURONAN MEDIATED MOTILITY RECEPTOR"/>
    <property type="match status" value="1"/>
</dbReference>
<dbReference type="AlphaFoldDB" id="A0A9P6SZH1"/>
<organism evidence="3 4">
    <name type="scientific">Entomortierella chlamydospora</name>
    <dbReference type="NCBI Taxonomy" id="101097"/>
    <lineage>
        <taxon>Eukaryota</taxon>
        <taxon>Fungi</taxon>
        <taxon>Fungi incertae sedis</taxon>
        <taxon>Mucoromycota</taxon>
        <taxon>Mortierellomycotina</taxon>
        <taxon>Mortierellomycetes</taxon>
        <taxon>Mortierellales</taxon>
        <taxon>Mortierellaceae</taxon>
        <taxon>Entomortierella</taxon>
    </lineage>
</organism>
<feature type="region of interest" description="Disordered" evidence="2">
    <location>
        <begin position="567"/>
        <end position="588"/>
    </location>
</feature>
<sequence length="1128" mass="127871">MFPRSERFVEKIEITPGPNHYDVKLSDDDPYKRFGFLGKTKRFNEHNKEGGPGPNGVAGGSGLYGRSSHSASLPSLVIDDDAASIDTASIHSNGSNTPDRVKRPPTSRSKSSDKLGTAFGANSNKAEERLKKELADLTERFERYRIARQKDLDVISEKQRKAELMYQGAIKDKNSIQTQLAAKESEIEKAAALVSDKIGKGALLQKRIDELERLLSRTKLSLEEQESYATEAKQKLDHERQQFQSQLSEQKEAAEQENLRAIEQQKQTEQLYNEEIRKSKDESDAWRIKFEELERQVKELEQKLETERRMVEELRETMKNEREQLQGEIDQANQKIQNMELEQSRLESISKETEDRLQREKQDLDQQLQKASRDYEELSMKHQATARALEEDRARHTEAVETMTRQYDEQQAHFSKERQENLKARQDLEQSIAFLINELGQNRDALLKVQSARAQLQDIYDQSQLELKNMSENLKTLEGQHEELQATFKNEQETWAAKYEALSSASTSQKRESDATISELQVMLEKKNEEHLRVMQSLEATQSELRAVESQREEVIALRAEEERKAAETREEVVRLEQENSTVSQQLASLGKSHEALIAELDQVKTEVQAKEQSLKSLESEIELATSEAKEQESQHQKRIKDLEDKRLVDTKEIEMFQEKQKIWESDRAKLGEEAASRNEEIETLKSKLDKASVERETESKASAERINDLEARCRAMESAFKEIFGKSGSVQEIDLSQPNEIWKQHSTAILDVLLHHTSQCSISKAEYAALLEEKSAIEKTSTSLRATLDSQEDAFKRAHDDHSGLLAKIAELEDQIRHLKAQIEFLEADNIGKEAIIKALQDEYEYQEKIIRDLSKNEDATKEVARLEEELRVMTNRIRETDEWIKEVQEDNKKYREAYVKADIAREETLLDMAKLHEELAESEQARLQVQNQLQVEVSALIKKNGLSSSELSRLSKMDVDSAQNLSLKQKVKQVAQLKEEILVLKKKNLGLSNTRDSLRLKCLQVERDLEAYMAASASGATMVTLSAGNRQARAGSISGSSVVSSSSVSATTDTITSSLPALDQVPNGKLQLQGLAPVVSPARSRSTSTSSSGTPKLKQTGSSVNTKTPIKSRAARSFLAGHSTTS</sequence>
<feature type="coiled-coil region" evidence="1">
    <location>
        <begin position="803"/>
        <end position="934"/>
    </location>
</feature>
<feature type="compositionally biased region" description="Basic and acidic residues" evidence="2">
    <location>
        <begin position="232"/>
        <end position="241"/>
    </location>
</feature>
<feature type="compositionally biased region" description="Gly residues" evidence="2">
    <location>
        <begin position="50"/>
        <end position="63"/>
    </location>
</feature>